<sequence>MAITIKNLNSNEKSWTFLDGSERTAVILESVFIGRGTYLSGWKWSEHVGKQTGKDSEAHIGYIISGQMVIKGTNGKEMSVGPGDAFEIGPKHDAWVVGDEPCVALDFGTLEK</sequence>
<accession>A0A1F6BIJ0</accession>
<dbReference type="AlphaFoldDB" id="A0A1F6BIJ0"/>
<dbReference type="STRING" id="1798468.A2110_00070"/>
<gene>
    <name evidence="2" type="ORF">A2110_00070</name>
</gene>
<dbReference type="Proteomes" id="UP000176273">
    <property type="component" value="Unassembled WGS sequence"/>
</dbReference>
<dbReference type="InterPro" id="IPR011051">
    <property type="entry name" value="RmlC_Cupin_sf"/>
</dbReference>
<feature type="domain" description="Cupin type-2" evidence="1">
    <location>
        <begin position="57"/>
        <end position="106"/>
    </location>
</feature>
<reference evidence="2 3" key="1">
    <citation type="journal article" date="2016" name="Nat. Commun.">
        <title>Thousands of microbial genomes shed light on interconnected biogeochemical processes in an aquifer system.</title>
        <authorList>
            <person name="Anantharaman K."/>
            <person name="Brown C.T."/>
            <person name="Hug L.A."/>
            <person name="Sharon I."/>
            <person name="Castelle C.J."/>
            <person name="Probst A.J."/>
            <person name="Thomas B.C."/>
            <person name="Singh A."/>
            <person name="Wilkins M.J."/>
            <person name="Karaoz U."/>
            <person name="Brodie E.L."/>
            <person name="Williams K.H."/>
            <person name="Hubbard S.S."/>
            <person name="Banfield J.F."/>
        </authorList>
    </citation>
    <scope>NUCLEOTIDE SEQUENCE [LARGE SCALE GENOMIC DNA]</scope>
</reference>
<evidence type="ECO:0000313" key="2">
    <source>
        <dbReference type="EMBL" id="OGG36720.1"/>
    </source>
</evidence>
<comment type="caution">
    <text evidence="2">The sequence shown here is derived from an EMBL/GenBank/DDBJ whole genome shotgun (WGS) entry which is preliminary data.</text>
</comment>
<dbReference type="SUPFAM" id="SSF51182">
    <property type="entry name" value="RmlC-like cupins"/>
    <property type="match status" value="1"/>
</dbReference>
<name>A0A1F6BIJ0_9BACT</name>
<proteinExistence type="predicted"/>
<organism evidence="2 3">
    <name type="scientific">Candidatus Jorgensenbacteria bacterium GWA1_54_12</name>
    <dbReference type="NCBI Taxonomy" id="1798468"/>
    <lineage>
        <taxon>Bacteria</taxon>
        <taxon>Candidatus Joergenseniibacteriota</taxon>
    </lineage>
</organism>
<dbReference type="InterPro" id="IPR014710">
    <property type="entry name" value="RmlC-like_jellyroll"/>
</dbReference>
<evidence type="ECO:0000259" key="1">
    <source>
        <dbReference type="Pfam" id="PF07883"/>
    </source>
</evidence>
<protein>
    <recommendedName>
        <fullName evidence="1">Cupin type-2 domain-containing protein</fullName>
    </recommendedName>
</protein>
<dbReference type="InterPro" id="IPR013096">
    <property type="entry name" value="Cupin_2"/>
</dbReference>
<dbReference type="Pfam" id="PF07883">
    <property type="entry name" value="Cupin_2"/>
    <property type="match status" value="1"/>
</dbReference>
<evidence type="ECO:0000313" key="3">
    <source>
        <dbReference type="Proteomes" id="UP000176273"/>
    </source>
</evidence>
<dbReference type="EMBL" id="MFKH01000017">
    <property type="protein sequence ID" value="OGG36720.1"/>
    <property type="molecule type" value="Genomic_DNA"/>
</dbReference>
<dbReference type="Gene3D" id="2.60.120.10">
    <property type="entry name" value="Jelly Rolls"/>
    <property type="match status" value="1"/>
</dbReference>